<protein>
    <recommendedName>
        <fullName evidence="4">tRNA pseudouridine synthase A</fullName>
        <ecNumber evidence="4">5.4.99.12</ecNumber>
    </recommendedName>
    <alternativeName>
        <fullName evidence="4">tRNA pseudouridine(38-40) synthase</fullName>
    </alternativeName>
    <alternativeName>
        <fullName evidence="4">tRNA pseudouridylate synthase I</fullName>
    </alternativeName>
    <alternativeName>
        <fullName evidence="4">tRNA-uridine isomerase I</fullName>
    </alternativeName>
</protein>
<evidence type="ECO:0000256" key="7">
    <source>
        <dbReference type="RuleBase" id="RU003792"/>
    </source>
</evidence>
<evidence type="ECO:0000256" key="3">
    <source>
        <dbReference type="ARBA" id="ARBA00023235"/>
    </source>
</evidence>
<dbReference type="Pfam" id="PF01416">
    <property type="entry name" value="PseudoU_synth_1"/>
    <property type="match status" value="2"/>
</dbReference>
<comment type="caution">
    <text evidence="4">Lacks conserved residue(s) required for the propagation of feature annotation.</text>
</comment>
<evidence type="ECO:0000256" key="1">
    <source>
        <dbReference type="ARBA" id="ARBA00009375"/>
    </source>
</evidence>
<dbReference type="NCBIfam" id="TIGR00071">
    <property type="entry name" value="hisT_truA"/>
    <property type="match status" value="1"/>
</dbReference>
<dbReference type="PIRSF" id="PIRSF001430">
    <property type="entry name" value="tRNA_psdUrid_synth"/>
    <property type="match status" value="1"/>
</dbReference>
<dbReference type="CDD" id="cd02570">
    <property type="entry name" value="PseudoU_synth_EcTruA"/>
    <property type="match status" value="1"/>
</dbReference>
<dbReference type="FunFam" id="3.30.70.580:FF:000001">
    <property type="entry name" value="tRNA pseudouridine synthase A"/>
    <property type="match status" value="1"/>
</dbReference>
<dbReference type="GO" id="GO:0160147">
    <property type="term" value="F:tRNA pseudouridine(38-40) synthase activity"/>
    <property type="evidence" value="ECO:0007669"/>
    <property type="project" value="UniProtKB-EC"/>
</dbReference>
<comment type="function">
    <text evidence="4">Formation of pseudouridine at positions 38, 39 and 40 in the anticodon stem and loop of transfer RNAs.</text>
</comment>
<dbReference type="AlphaFoldDB" id="A0A7X0JDX4"/>
<feature type="active site" description="Nucleophile" evidence="4 5">
    <location>
        <position position="52"/>
    </location>
</feature>
<evidence type="ECO:0000256" key="4">
    <source>
        <dbReference type="HAMAP-Rule" id="MF_00171"/>
    </source>
</evidence>
<evidence type="ECO:0000259" key="8">
    <source>
        <dbReference type="Pfam" id="PF01416"/>
    </source>
</evidence>
<gene>
    <name evidence="4" type="primary">truA</name>
    <name evidence="9" type="ORF">F4693_002849</name>
</gene>
<dbReference type="Gene3D" id="3.30.70.660">
    <property type="entry name" value="Pseudouridine synthase I, catalytic domain, C-terminal subdomain"/>
    <property type="match status" value="1"/>
</dbReference>
<dbReference type="EC" id="5.4.99.12" evidence="4"/>
<dbReference type="InterPro" id="IPR020094">
    <property type="entry name" value="TruA/RsuA/RluB/E/F_N"/>
</dbReference>
<dbReference type="InterPro" id="IPR001406">
    <property type="entry name" value="PsdUridine_synth_TruA"/>
</dbReference>
<dbReference type="EMBL" id="JACHBT010000015">
    <property type="protein sequence ID" value="MBB6505853.1"/>
    <property type="molecule type" value="Genomic_DNA"/>
</dbReference>
<comment type="similarity">
    <text evidence="1 4 7">Belongs to the tRNA pseudouridine synthase TruA family.</text>
</comment>
<dbReference type="InterPro" id="IPR020103">
    <property type="entry name" value="PsdUridine_synth_cat_dom_sf"/>
</dbReference>
<dbReference type="GO" id="GO:0003723">
    <property type="term" value="F:RNA binding"/>
    <property type="evidence" value="ECO:0007669"/>
    <property type="project" value="InterPro"/>
</dbReference>
<dbReference type="RefSeq" id="WP_184506831.1">
    <property type="nucleotide sequence ID" value="NZ_JACHBT010000015.1"/>
</dbReference>
<dbReference type="Proteomes" id="UP000522313">
    <property type="component" value="Unassembled WGS sequence"/>
</dbReference>
<dbReference type="HAMAP" id="MF_00171">
    <property type="entry name" value="TruA"/>
    <property type="match status" value="1"/>
</dbReference>
<dbReference type="PANTHER" id="PTHR11142:SF0">
    <property type="entry name" value="TRNA PSEUDOURIDINE SYNTHASE-LIKE 1"/>
    <property type="match status" value="1"/>
</dbReference>
<dbReference type="InterPro" id="IPR020097">
    <property type="entry name" value="PsdUridine_synth_TruA_a/b_dom"/>
</dbReference>
<feature type="domain" description="Pseudouridine synthase I TruA alpha/beta" evidence="8">
    <location>
        <begin position="145"/>
        <end position="245"/>
    </location>
</feature>
<evidence type="ECO:0000313" key="10">
    <source>
        <dbReference type="Proteomes" id="UP000522313"/>
    </source>
</evidence>
<feature type="domain" description="Pseudouridine synthase I TruA alpha/beta" evidence="8">
    <location>
        <begin position="8"/>
        <end position="104"/>
    </location>
</feature>
<comment type="subunit">
    <text evidence="4">Homodimer.</text>
</comment>
<name>A0A7X0JDX4_9SPHN</name>
<evidence type="ECO:0000256" key="6">
    <source>
        <dbReference type="PIRSR" id="PIRSR001430-2"/>
    </source>
</evidence>
<comment type="caution">
    <text evidence="9">The sequence shown here is derived from an EMBL/GenBank/DDBJ whole genome shotgun (WGS) entry which is preliminary data.</text>
</comment>
<sequence length="263" mass="28995">MTRFALTVEFDGRPFMGWQRQAHGPSVQQAIEEAALAVTGEQVVVHCAGRTDAGVHGLGMRAHLDIAKPIGAFRLSEALNARLRPVPVAILDCVEVPEDFHARFSCLARSYEYRIVNRRSPLTFEKGLAWQIPQPLDAAAMHAGAQRLVGAHDFTTFRSAHCQAASPLKSIDWFEVVRDGERVIARVEARSFLHHQVRSMVGCLALVGMSRWSVDDLGDALRAADRGRLGLNAPPDGLFFVRALYAGDRLKRDASSTCVDQRN</sequence>
<evidence type="ECO:0000313" key="9">
    <source>
        <dbReference type="EMBL" id="MBB6505853.1"/>
    </source>
</evidence>
<dbReference type="PANTHER" id="PTHR11142">
    <property type="entry name" value="PSEUDOURIDYLATE SYNTHASE"/>
    <property type="match status" value="1"/>
</dbReference>
<proteinExistence type="inferred from homology"/>
<accession>A0A7X0JDX4</accession>
<evidence type="ECO:0000256" key="5">
    <source>
        <dbReference type="PIRSR" id="PIRSR001430-1"/>
    </source>
</evidence>
<comment type="catalytic activity">
    <reaction evidence="4 7">
        <text>uridine(38/39/40) in tRNA = pseudouridine(38/39/40) in tRNA</text>
        <dbReference type="Rhea" id="RHEA:22376"/>
        <dbReference type="Rhea" id="RHEA-COMP:10085"/>
        <dbReference type="Rhea" id="RHEA-COMP:10087"/>
        <dbReference type="ChEBI" id="CHEBI:65314"/>
        <dbReference type="ChEBI" id="CHEBI:65315"/>
        <dbReference type="EC" id="5.4.99.12"/>
    </reaction>
</comment>
<organism evidence="9 10">
    <name type="scientific">Sphingomonas endophytica</name>
    <dbReference type="NCBI Taxonomy" id="869719"/>
    <lineage>
        <taxon>Bacteria</taxon>
        <taxon>Pseudomonadati</taxon>
        <taxon>Pseudomonadota</taxon>
        <taxon>Alphaproteobacteria</taxon>
        <taxon>Sphingomonadales</taxon>
        <taxon>Sphingomonadaceae</taxon>
        <taxon>Sphingomonas</taxon>
    </lineage>
</organism>
<feature type="binding site" evidence="4 6">
    <location>
        <position position="111"/>
    </location>
    <ligand>
        <name>substrate</name>
    </ligand>
</feature>
<reference evidence="9 10" key="2">
    <citation type="submission" date="2020-08" db="EMBL/GenBank/DDBJ databases">
        <authorList>
            <person name="Partida-Martinez L."/>
            <person name="Huntemann M."/>
            <person name="Clum A."/>
            <person name="Wang J."/>
            <person name="Palaniappan K."/>
            <person name="Ritter S."/>
            <person name="Chen I.-M."/>
            <person name="Stamatis D."/>
            <person name="Reddy T."/>
            <person name="O'Malley R."/>
            <person name="Daum C."/>
            <person name="Shapiro N."/>
            <person name="Ivanova N."/>
            <person name="Kyrpides N."/>
            <person name="Woyke T."/>
        </authorList>
    </citation>
    <scope>NUCLEOTIDE SEQUENCE [LARGE SCALE GENOMIC DNA]</scope>
    <source>
        <strain evidence="9 10">AS3.13</strain>
    </source>
</reference>
<keyword evidence="2 4" id="KW-0819">tRNA processing</keyword>
<evidence type="ECO:0000256" key="2">
    <source>
        <dbReference type="ARBA" id="ARBA00022694"/>
    </source>
</evidence>
<dbReference type="GO" id="GO:0031119">
    <property type="term" value="P:tRNA pseudouridine synthesis"/>
    <property type="evidence" value="ECO:0007669"/>
    <property type="project" value="UniProtKB-UniRule"/>
</dbReference>
<dbReference type="Gene3D" id="3.30.70.580">
    <property type="entry name" value="Pseudouridine synthase I, catalytic domain, N-terminal subdomain"/>
    <property type="match status" value="1"/>
</dbReference>
<dbReference type="SUPFAM" id="SSF55120">
    <property type="entry name" value="Pseudouridine synthase"/>
    <property type="match status" value="1"/>
</dbReference>
<reference evidence="9 10" key="1">
    <citation type="submission" date="2020-08" db="EMBL/GenBank/DDBJ databases">
        <title>The Agave Microbiome: Exploring the role of microbial communities in plant adaptations to desert environments.</title>
        <authorList>
            <person name="Partida-Martinez L.P."/>
        </authorList>
    </citation>
    <scope>NUCLEOTIDE SEQUENCE [LARGE SCALE GENOMIC DNA]</scope>
    <source>
        <strain evidence="9 10">AS3.13</strain>
    </source>
</reference>
<keyword evidence="3 4" id="KW-0413">Isomerase</keyword>
<dbReference type="InterPro" id="IPR020095">
    <property type="entry name" value="PsdUridine_synth_TruA_C"/>
</dbReference>